<dbReference type="SUPFAM" id="SSF56281">
    <property type="entry name" value="Metallo-hydrolase/oxidoreductase"/>
    <property type="match status" value="1"/>
</dbReference>
<dbReference type="PANTHER" id="PTHR42663:SF6">
    <property type="entry name" value="HYDROLASE C777.06C-RELATED"/>
    <property type="match status" value="1"/>
</dbReference>
<dbReference type="Proteomes" id="UP000580568">
    <property type="component" value="Unassembled WGS sequence"/>
</dbReference>
<dbReference type="EMBL" id="BLZR01000001">
    <property type="protein sequence ID" value="GFP74869.1"/>
    <property type="molecule type" value="Genomic_DNA"/>
</dbReference>
<dbReference type="RefSeq" id="WP_183276405.1">
    <property type="nucleotide sequence ID" value="NZ_BLZR01000001.1"/>
</dbReference>
<gene>
    <name evidence="2" type="ORF">bsdtw1_00931</name>
</gene>
<dbReference type="InterPro" id="IPR001279">
    <property type="entry name" value="Metallo-B-lactamas"/>
</dbReference>
<reference evidence="2 3" key="1">
    <citation type="submission" date="2020-07" db="EMBL/GenBank/DDBJ databases">
        <title>A new beta-1,3-glucan-decomposing anaerobic bacterium isolated from anoxic soil subjected to biological soil disinfestation.</title>
        <authorList>
            <person name="Ueki A."/>
            <person name="Tonouchi A."/>
        </authorList>
    </citation>
    <scope>NUCLEOTIDE SEQUENCE [LARGE SCALE GENOMIC DNA]</scope>
    <source>
        <strain evidence="2 3">TW1</strain>
    </source>
</reference>
<dbReference type="Pfam" id="PF23023">
    <property type="entry name" value="Anti-Pycsar_Apyc1"/>
    <property type="match status" value="1"/>
</dbReference>
<dbReference type="PANTHER" id="PTHR42663">
    <property type="entry name" value="HYDROLASE C777.06C-RELATED-RELATED"/>
    <property type="match status" value="1"/>
</dbReference>
<name>A0A6V8SCA1_9CLOT</name>
<comment type="caution">
    <text evidence="2">The sequence shown here is derived from an EMBL/GenBank/DDBJ whole genome shotgun (WGS) entry which is preliminary data.</text>
</comment>
<evidence type="ECO:0000313" key="3">
    <source>
        <dbReference type="Proteomes" id="UP000580568"/>
    </source>
</evidence>
<keyword evidence="3" id="KW-1185">Reference proteome</keyword>
<feature type="domain" description="Metallo-beta-lactamase" evidence="1">
    <location>
        <begin position="18"/>
        <end position="215"/>
    </location>
</feature>
<evidence type="ECO:0000259" key="1">
    <source>
        <dbReference type="SMART" id="SM00849"/>
    </source>
</evidence>
<dbReference type="InterPro" id="IPR036866">
    <property type="entry name" value="RibonucZ/Hydroxyglut_hydro"/>
</dbReference>
<accession>A0A6V8SCA1</accession>
<proteinExistence type="predicted"/>
<dbReference type="Gene3D" id="3.60.15.10">
    <property type="entry name" value="Ribonuclease Z/Hydroxyacylglutathione hydrolase-like"/>
    <property type="match status" value="1"/>
</dbReference>
<organism evidence="2 3">
    <name type="scientific">Clostridium fungisolvens</name>
    <dbReference type="NCBI Taxonomy" id="1604897"/>
    <lineage>
        <taxon>Bacteria</taxon>
        <taxon>Bacillati</taxon>
        <taxon>Bacillota</taxon>
        <taxon>Clostridia</taxon>
        <taxon>Eubacteriales</taxon>
        <taxon>Clostridiaceae</taxon>
        <taxon>Clostridium</taxon>
    </lineage>
</organism>
<dbReference type="SMART" id="SM00849">
    <property type="entry name" value="Lactamase_B"/>
    <property type="match status" value="1"/>
</dbReference>
<protein>
    <submittedName>
        <fullName evidence="2">Ribonuclease BN</fullName>
    </submittedName>
</protein>
<sequence>MKELQFLGIGSAFNTELGNTSAFIKEGKSLLLIDCGGTIFHRLKELNMFSGVKDISVIITHTHPDHAGSLGEVIFYAYYILNIKAKIYFPNEKFIKTFFGTVGVSDEMYIMNGKSNISIEIDNIGMVGLQFVESNHVETLPSFGFIMKLDGKNIYYSGDTNNVNPLIVEKLENGELDIVYHDTSGLDFEKYSHTSFRKIKEAFRKELREKVYCMHLDEHISKQEIINSGFNVVRRYNKV</sequence>
<evidence type="ECO:0000313" key="2">
    <source>
        <dbReference type="EMBL" id="GFP74869.1"/>
    </source>
</evidence>
<dbReference type="AlphaFoldDB" id="A0A6V8SCA1"/>